<dbReference type="EMBL" id="AZEA01000019">
    <property type="protein sequence ID" value="KRK87568.1"/>
    <property type="molecule type" value="Genomic_DNA"/>
</dbReference>
<dbReference type="PATRIC" id="fig|1423808.3.peg.976"/>
<keyword evidence="2" id="KW-1185">Reference proteome</keyword>
<gene>
    <name evidence="1" type="ORF">FD17_GL000967</name>
</gene>
<name>A0A0R1KWA2_9LACO</name>
<dbReference type="Proteomes" id="UP000051581">
    <property type="component" value="Unassembled WGS sequence"/>
</dbReference>
<protein>
    <submittedName>
        <fullName evidence="1">Uncharacterized protein</fullName>
    </submittedName>
</protein>
<accession>A0A0R1KWA2</accession>
<sequence length="121" mass="13634">MEEFIMTETKKTTATNDVKVRLRQHKFTFESAPLKADGTVDEANKKEISVTEQFPGRRDAVAILDDARGAAGIVRESNFLDAIFDKKSNILIEPQTLGWEYFDTHTGLGDFYVETLSFLQG</sequence>
<reference evidence="1 2" key="1">
    <citation type="journal article" date="2015" name="Genome Announc.">
        <title>Expanding the biotechnology potential of lactobacilli through comparative genomics of 213 strains and associated genera.</title>
        <authorList>
            <person name="Sun Z."/>
            <person name="Harris H.M."/>
            <person name="McCann A."/>
            <person name="Guo C."/>
            <person name="Argimon S."/>
            <person name="Zhang W."/>
            <person name="Yang X."/>
            <person name="Jeffery I.B."/>
            <person name="Cooney J.C."/>
            <person name="Kagawa T.F."/>
            <person name="Liu W."/>
            <person name="Song Y."/>
            <person name="Salvetti E."/>
            <person name="Wrobel A."/>
            <person name="Rasinkangas P."/>
            <person name="Parkhill J."/>
            <person name="Rea M.C."/>
            <person name="O'Sullivan O."/>
            <person name="Ritari J."/>
            <person name="Douillard F.P."/>
            <person name="Paul Ross R."/>
            <person name="Yang R."/>
            <person name="Briner A.E."/>
            <person name="Felis G.E."/>
            <person name="de Vos W.M."/>
            <person name="Barrangou R."/>
            <person name="Klaenhammer T.R."/>
            <person name="Caufield P.W."/>
            <person name="Cui Y."/>
            <person name="Zhang H."/>
            <person name="O'Toole P.W."/>
        </authorList>
    </citation>
    <scope>NUCLEOTIDE SEQUENCE [LARGE SCALE GENOMIC DNA]</scope>
    <source>
        <strain evidence="1 2">DSM 19904</strain>
    </source>
</reference>
<comment type="caution">
    <text evidence="1">The sequence shown here is derived from an EMBL/GenBank/DDBJ whole genome shotgun (WGS) entry which is preliminary data.</text>
</comment>
<dbReference type="AlphaFoldDB" id="A0A0R1KWA2"/>
<evidence type="ECO:0000313" key="2">
    <source>
        <dbReference type="Proteomes" id="UP000051581"/>
    </source>
</evidence>
<evidence type="ECO:0000313" key="1">
    <source>
        <dbReference type="EMBL" id="KRK87568.1"/>
    </source>
</evidence>
<organism evidence="1 2">
    <name type="scientific">Lentilactobacillus sunkii DSM 19904</name>
    <dbReference type="NCBI Taxonomy" id="1423808"/>
    <lineage>
        <taxon>Bacteria</taxon>
        <taxon>Bacillati</taxon>
        <taxon>Bacillota</taxon>
        <taxon>Bacilli</taxon>
        <taxon>Lactobacillales</taxon>
        <taxon>Lactobacillaceae</taxon>
        <taxon>Lentilactobacillus</taxon>
    </lineage>
</organism>
<proteinExistence type="predicted"/>